<dbReference type="EMBL" id="CP017766">
    <property type="protein sequence ID" value="AUB56366.1"/>
    <property type="molecule type" value="Genomic_DNA"/>
</dbReference>
<accession>A0A2H4VNX5</accession>
<organism evidence="2 3">
    <name type="scientific">Methanobacterium subterraneum</name>
    <dbReference type="NCBI Taxonomy" id="59277"/>
    <lineage>
        <taxon>Archaea</taxon>
        <taxon>Methanobacteriati</taxon>
        <taxon>Methanobacteriota</taxon>
        <taxon>Methanomada group</taxon>
        <taxon>Methanobacteria</taxon>
        <taxon>Methanobacteriales</taxon>
        <taxon>Methanobacteriaceae</taxon>
        <taxon>Methanobacterium</taxon>
    </lineage>
</organism>
<evidence type="ECO:0000313" key="4">
    <source>
        <dbReference type="Proteomes" id="UP000232806"/>
    </source>
</evidence>
<dbReference type="RefSeq" id="WP_100906343.1">
    <property type="nucleotide sequence ID" value="NZ_CP017766.1"/>
</dbReference>
<dbReference type="AlphaFoldDB" id="A0A2H4VNX5"/>
<dbReference type="Proteomes" id="UP000232631">
    <property type="component" value="Chromosome"/>
</dbReference>
<reference evidence="3 4" key="1">
    <citation type="submission" date="2016-10" db="EMBL/GenBank/DDBJ databases">
        <title>Comparative genomics between deep and shallow subseafloor isolates.</title>
        <authorList>
            <person name="Ishii S."/>
            <person name="Miller J.R."/>
            <person name="Sutton G."/>
            <person name="Suzuki S."/>
            <person name="Methe B."/>
            <person name="Inagaki F."/>
            <person name="Imachi H."/>
        </authorList>
    </citation>
    <scope>NUCLEOTIDE SEQUENCE [LARGE SCALE GENOMIC DNA]</scope>
    <source>
        <strain evidence="2 3">A8p</strain>
        <strain evidence="1 4">MO-MB1</strain>
    </source>
</reference>
<name>A0A2H4VNX5_9EURY</name>
<dbReference type="Proteomes" id="UP000232806">
    <property type="component" value="Chromosome"/>
</dbReference>
<proteinExistence type="predicted"/>
<dbReference type="EMBL" id="CP017768">
    <property type="protein sequence ID" value="AUB59766.1"/>
    <property type="molecule type" value="Genomic_DNA"/>
</dbReference>
<dbReference type="PROSITE" id="PS51257">
    <property type="entry name" value="PROKAR_LIPOPROTEIN"/>
    <property type="match status" value="1"/>
</dbReference>
<evidence type="ECO:0000313" key="1">
    <source>
        <dbReference type="EMBL" id="AUB56366.1"/>
    </source>
</evidence>
<accession>A0A2H4VE49</accession>
<evidence type="ECO:0000313" key="3">
    <source>
        <dbReference type="Proteomes" id="UP000232631"/>
    </source>
</evidence>
<evidence type="ECO:0000313" key="2">
    <source>
        <dbReference type="EMBL" id="AUB59766.1"/>
    </source>
</evidence>
<dbReference type="KEGG" id="msub:BK009_03200"/>
<protein>
    <submittedName>
        <fullName evidence="2">Uncharacterized protein</fullName>
    </submittedName>
</protein>
<gene>
    <name evidence="1" type="ORF">BK007_10290</name>
    <name evidence="2" type="ORF">BK009_03200</name>
</gene>
<keyword evidence="3" id="KW-1185">Reference proteome</keyword>
<dbReference type="GeneID" id="35125459"/>
<sequence length="68" mass="7320">MKEKQMAILLLAIMLSVVFISGCTMGGDEGDSDDDDMDTDDSYQGGFLSMTAAQVSDEYQGFQSKGHS</sequence>